<dbReference type="GO" id="GO:0031267">
    <property type="term" value="F:small GTPase binding"/>
    <property type="evidence" value="ECO:0007669"/>
    <property type="project" value="TreeGrafter"/>
</dbReference>
<feature type="domain" description="RH2" evidence="7">
    <location>
        <begin position="280"/>
        <end position="376"/>
    </location>
</feature>
<evidence type="ECO:0000256" key="2">
    <source>
        <dbReference type="ARBA" id="ARBA00022927"/>
    </source>
</evidence>
<sequence length="400" mass="46293">MPLPTARCVEDQQDSSSEYDSLPDISVVDVFDLASDVGNELEKIINIHGNELVQGLMQKVIRVLELLDKTSKRQESERQLVEELQNNISLLEREKREKAVDRLRYEREIEQLEENWKKETQELLGKITRVQEENKRLSSSLKESKENSVSKKPILKEPDWDIFEKLREANEKQRDLLRCRDKEYQDKVAENESLQNQVERLTEINKELRRKQSHMSQQMRTLVEERADLQALHQEQSRNLSALQKRLGVAQRDNEDLIQCQNDVPDLTNKIVIDINDPNRPRFTIAELKEILCERNELKARVSDLVDELALYRPSKNHSNPERVSPTNGGSIVSSADLLVSEPDECSTDLPVQGPLPYEPDDAPWKRPTSRRKESSIRKLFSTLSSFPRLLAPRTVDGAK</sequence>
<evidence type="ECO:0000256" key="3">
    <source>
        <dbReference type="ARBA" id="ARBA00023054"/>
    </source>
</evidence>
<dbReference type="InterPro" id="IPR051241">
    <property type="entry name" value="DZIP_RILPL"/>
</dbReference>
<evidence type="ECO:0000313" key="9">
    <source>
        <dbReference type="Proteomes" id="UP000820818"/>
    </source>
</evidence>
<dbReference type="Pfam" id="PF11461">
    <property type="entry name" value="RILP"/>
    <property type="match status" value="1"/>
</dbReference>
<dbReference type="InterPro" id="IPR021563">
    <property type="entry name" value="RILP_dimer"/>
</dbReference>
<name>A0AAD5Q210_9CRUS</name>
<evidence type="ECO:0000256" key="4">
    <source>
        <dbReference type="SAM" id="Coils"/>
    </source>
</evidence>
<evidence type="ECO:0000313" key="8">
    <source>
        <dbReference type="EMBL" id="KAI9563895.1"/>
    </source>
</evidence>
<keyword evidence="2" id="KW-0653">Protein transport</keyword>
<dbReference type="Gene3D" id="1.20.58.1770">
    <property type="match status" value="1"/>
</dbReference>
<dbReference type="AlphaFoldDB" id="A0AAD5Q210"/>
<evidence type="ECO:0000259" key="7">
    <source>
        <dbReference type="PROSITE" id="PS51777"/>
    </source>
</evidence>
<organism evidence="8 9">
    <name type="scientific">Daphnia sinensis</name>
    <dbReference type="NCBI Taxonomy" id="1820382"/>
    <lineage>
        <taxon>Eukaryota</taxon>
        <taxon>Metazoa</taxon>
        <taxon>Ecdysozoa</taxon>
        <taxon>Arthropoda</taxon>
        <taxon>Crustacea</taxon>
        <taxon>Branchiopoda</taxon>
        <taxon>Diplostraca</taxon>
        <taxon>Cladocera</taxon>
        <taxon>Anomopoda</taxon>
        <taxon>Daphniidae</taxon>
        <taxon>Daphnia</taxon>
        <taxon>Daphnia similis group</taxon>
    </lineage>
</organism>
<gene>
    <name evidence="8" type="ORF">GHT06_011363</name>
</gene>
<dbReference type="InterPro" id="IPR034743">
    <property type="entry name" value="RH1"/>
</dbReference>
<feature type="coiled-coil region" evidence="4">
    <location>
        <begin position="184"/>
        <end position="246"/>
    </location>
</feature>
<dbReference type="EMBL" id="WJBH02000002">
    <property type="protein sequence ID" value="KAI9563895.1"/>
    <property type="molecule type" value="Genomic_DNA"/>
</dbReference>
<dbReference type="GO" id="GO:0051959">
    <property type="term" value="F:dynein light intermediate chain binding"/>
    <property type="evidence" value="ECO:0007669"/>
    <property type="project" value="TreeGrafter"/>
</dbReference>
<keyword evidence="9" id="KW-1185">Reference proteome</keyword>
<keyword evidence="3 4" id="KW-0175">Coiled coil</keyword>
<dbReference type="GO" id="GO:0015031">
    <property type="term" value="P:protein transport"/>
    <property type="evidence" value="ECO:0007669"/>
    <property type="project" value="UniProtKB-KW"/>
</dbReference>
<dbReference type="Pfam" id="PF09744">
    <property type="entry name" value="RH1"/>
    <property type="match status" value="1"/>
</dbReference>
<feature type="coiled-coil region" evidence="4">
    <location>
        <begin position="67"/>
        <end position="147"/>
    </location>
</feature>
<dbReference type="PANTHER" id="PTHR21502:SF4">
    <property type="entry name" value="RILP-LIKE PROTEIN HOMOLOG"/>
    <property type="match status" value="1"/>
</dbReference>
<accession>A0AAD5Q210</accession>
<evidence type="ECO:0000259" key="6">
    <source>
        <dbReference type="PROSITE" id="PS51776"/>
    </source>
</evidence>
<dbReference type="CDD" id="cd14445">
    <property type="entry name" value="RILP-like"/>
    <property type="match status" value="1"/>
</dbReference>
<dbReference type="GO" id="GO:0005737">
    <property type="term" value="C:cytoplasm"/>
    <property type="evidence" value="ECO:0007669"/>
    <property type="project" value="TreeGrafter"/>
</dbReference>
<dbReference type="PROSITE" id="PS51776">
    <property type="entry name" value="RH1"/>
    <property type="match status" value="1"/>
</dbReference>
<dbReference type="Proteomes" id="UP000820818">
    <property type="component" value="Linkage Group LG2"/>
</dbReference>
<dbReference type="InterPro" id="IPR034744">
    <property type="entry name" value="RH2"/>
</dbReference>
<comment type="caution">
    <text evidence="8">The sequence shown here is derived from an EMBL/GenBank/DDBJ whole genome shotgun (WGS) entry which is preliminary data.</text>
</comment>
<feature type="region of interest" description="Disordered" evidence="5">
    <location>
        <begin position="343"/>
        <end position="376"/>
    </location>
</feature>
<dbReference type="GO" id="GO:0060271">
    <property type="term" value="P:cilium assembly"/>
    <property type="evidence" value="ECO:0007669"/>
    <property type="project" value="TreeGrafter"/>
</dbReference>
<dbReference type="PROSITE" id="PS51777">
    <property type="entry name" value="RH2"/>
    <property type="match status" value="1"/>
</dbReference>
<feature type="domain" description="RH1" evidence="6">
    <location>
        <begin position="13"/>
        <end position="101"/>
    </location>
</feature>
<dbReference type="Gene3D" id="6.10.230.10">
    <property type="match status" value="1"/>
</dbReference>
<keyword evidence="1" id="KW-0813">Transport</keyword>
<dbReference type="GO" id="GO:0036064">
    <property type="term" value="C:ciliary basal body"/>
    <property type="evidence" value="ECO:0007669"/>
    <property type="project" value="TreeGrafter"/>
</dbReference>
<evidence type="ECO:0000256" key="5">
    <source>
        <dbReference type="SAM" id="MobiDB-lite"/>
    </source>
</evidence>
<protein>
    <submittedName>
        <fullName evidence="8">Uncharacterized protein</fullName>
    </submittedName>
</protein>
<proteinExistence type="predicted"/>
<evidence type="ECO:0000256" key="1">
    <source>
        <dbReference type="ARBA" id="ARBA00022448"/>
    </source>
</evidence>
<feature type="region of interest" description="Disordered" evidence="5">
    <location>
        <begin position="1"/>
        <end position="20"/>
    </location>
</feature>
<reference evidence="8 9" key="1">
    <citation type="submission" date="2022-05" db="EMBL/GenBank/DDBJ databases">
        <title>A multi-omics perspective on studying reproductive biology in Daphnia sinensis.</title>
        <authorList>
            <person name="Jia J."/>
        </authorList>
    </citation>
    <scope>NUCLEOTIDE SEQUENCE [LARGE SCALE GENOMIC DNA]</scope>
    <source>
        <strain evidence="8 9">WSL</strain>
    </source>
</reference>
<dbReference type="PANTHER" id="PTHR21502">
    <property type="entry name" value="ZINC FINGER PROTEIN DZIP1"/>
    <property type="match status" value="1"/>
</dbReference>
<dbReference type="GO" id="GO:0046983">
    <property type="term" value="F:protein dimerization activity"/>
    <property type="evidence" value="ECO:0007669"/>
    <property type="project" value="InterPro"/>
</dbReference>
<dbReference type="SUPFAM" id="SSF161256">
    <property type="entry name" value="RILP dimerisation region"/>
    <property type="match status" value="1"/>
</dbReference>